<evidence type="ECO:0000256" key="8">
    <source>
        <dbReference type="ARBA" id="ARBA00022801"/>
    </source>
</evidence>
<keyword evidence="9" id="KW-0862">Zinc</keyword>
<comment type="catalytic activity">
    <reaction evidence="11">
        <text>a UDP-3-O-[(3R)-3-hydroxyacyl]-N-acetyl-alpha-D-glucosamine + H2O = a UDP-3-O-[(3R)-3-hydroxyacyl]-alpha-D-glucosamine + acetate</text>
        <dbReference type="Rhea" id="RHEA:67816"/>
        <dbReference type="ChEBI" id="CHEBI:15377"/>
        <dbReference type="ChEBI" id="CHEBI:30089"/>
        <dbReference type="ChEBI" id="CHEBI:137740"/>
        <dbReference type="ChEBI" id="CHEBI:173225"/>
        <dbReference type="EC" id="3.5.1.108"/>
    </reaction>
</comment>
<name>A0A5C6BRV1_9PLAN</name>
<evidence type="ECO:0000256" key="4">
    <source>
        <dbReference type="ARBA" id="ARBA00012745"/>
    </source>
</evidence>
<comment type="cofactor">
    <cofactor evidence="1">
        <name>Zn(2+)</name>
        <dbReference type="ChEBI" id="CHEBI:29105"/>
    </cofactor>
</comment>
<dbReference type="GO" id="GO:0009245">
    <property type="term" value="P:lipid A biosynthetic process"/>
    <property type="evidence" value="ECO:0007669"/>
    <property type="project" value="UniProtKB-KW"/>
</dbReference>
<evidence type="ECO:0000256" key="5">
    <source>
        <dbReference type="ARBA" id="ARBA00022516"/>
    </source>
</evidence>
<keyword evidence="10" id="KW-0443">Lipid metabolism</keyword>
<keyword evidence="13" id="KW-1185">Reference proteome</keyword>
<evidence type="ECO:0000256" key="10">
    <source>
        <dbReference type="ARBA" id="ARBA00023098"/>
    </source>
</evidence>
<evidence type="ECO:0000256" key="9">
    <source>
        <dbReference type="ARBA" id="ARBA00022833"/>
    </source>
</evidence>
<evidence type="ECO:0000313" key="12">
    <source>
        <dbReference type="EMBL" id="TWU14442.1"/>
    </source>
</evidence>
<evidence type="ECO:0000256" key="2">
    <source>
        <dbReference type="ARBA" id="ARBA00002923"/>
    </source>
</evidence>
<organism evidence="12 13">
    <name type="scientific">Symmachiella macrocystis</name>
    <dbReference type="NCBI Taxonomy" id="2527985"/>
    <lineage>
        <taxon>Bacteria</taxon>
        <taxon>Pseudomonadati</taxon>
        <taxon>Planctomycetota</taxon>
        <taxon>Planctomycetia</taxon>
        <taxon>Planctomycetales</taxon>
        <taxon>Planctomycetaceae</taxon>
        <taxon>Symmachiella</taxon>
    </lineage>
</organism>
<dbReference type="InterPro" id="IPR004463">
    <property type="entry name" value="UDP-acyl_GlcNac_deAcase"/>
</dbReference>
<keyword evidence="8 12" id="KW-0378">Hydrolase</keyword>
<comment type="function">
    <text evidence="2">Catalyzes the hydrolysis of UDP-3-O-myristoyl-N-acetylglucosamine to form UDP-3-O-myristoylglucosamine and acetate, the committed step in lipid A biosynthesis.</text>
</comment>
<dbReference type="PANTHER" id="PTHR33694">
    <property type="entry name" value="UDP-3-O-ACYL-N-ACETYLGLUCOSAMINE DEACETYLASE 1, MITOCHONDRIAL-RELATED"/>
    <property type="match status" value="1"/>
</dbReference>
<dbReference type="GO" id="GO:0046872">
    <property type="term" value="F:metal ion binding"/>
    <property type="evidence" value="ECO:0007669"/>
    <property type="project" value="UniProtKB-KW"/>
</dbReference>
<evidence type="ECO:0000256" key="7">
    <source>
        <dbReference type="ARBA" id="ARBA00022723"/>
    </source>
</evidence>
<comment type="caution">
    <text evidence="12">The sequence shown here is derived from an EMBL/GenBank/DDBJ whole genome shotgun (WGS) entry which is preliminary data.</text>
</comment>
<proteinExistence type="predicted"/>
<evidence type="ECO:0000256" key="6">
    <source>
        <dbReference type="ARBA" id="ARBA00022556"/>
    </source>
</evidence>
<evidence type="ECO:0000256" key="3">
    <source>
        <dbReference type="ARBA" id="ARBA00005002"/>
    </source>
</evidence>
<dbReference type="Gene3D" id="3.30.1700.10">
    <property type="entry name" value="lpxc deacetylase, domain 2"/>
    <property type="match status" value="1"/>
</dbReference>
<dbReference type="EC" id="3.5.1.108" evidence="4"/>
<dbReference type="GO" id="GO:0103117">
    <property type="term" value="F:UDP-3-O-acyl-N-acetylglucosamine deacetylase activity"/>
    <property type="evidence" value="ECO:0007669"/>
    <property type="project" value="UniProtKB-EC"/>
</dbReference>
<dbReference type="UniPathway" id="UPA00359">
    <property type="reaction ID" value="UER00478"/>
</dbReference>
<reference evidence="12 13" key="1">
    <citation type="submission" date="2019-02" db="EMBL/GenBank/DDBJ databases">
        <title>Deep-cultivation of Planctomycetes and their phenomic and genomic characterization uncovers novel biology.</title>
        <authorList>
            <person name="Wiegand S."/>
            <person name="Jogler M."/>
            <person name="Boedeker C."/>
            <person name="Pinto D."/>
            <person name="Vollmers J."/>
            <person name="Rivas-Marin E."/>
            <person name="Kohn T."/>
            <person name="Peeters S.H."/>
            <person name="Heuer A."/>
            <person name="Rast P."/>
            <person name="Oberbeckmann S."/>
            <person name="Bunk B."/>
            <person name="Jeske O."/>
            <person name="Meyerdierks A."/>
            <person name="Storesund J.E."/>
            <person name="Kallscheuer N."/>
            <person name="Luecker S."/>
            <person name="Lage O.M."/>
            <person name="Pohl T."/>
            <person name="Merkel B.J."/>
            <person name="Hornburger P."/>
            <person name="Mueller R.-W."/>
            <person name="Bruemmer F."/>
            <person name="Labrenz M."/>
            <person name="Spormann A.M."/>
            <person name="Op Den Camp H."/>
            <person name="Overmann J."/>
            <person name="Amann R."/>
            <person name="Jetten M.S.M."/>
            <person name="Mascher T."/>
            <person name="Medema M.H."/>
            <person name="Devos D.P."/>
            <person name="Kaster A.-K."/>
            <person name="Ovreas L."/>
            <person name="Rohde M."/>
            <person name="Galperin M.Y."/>
            <person name="Jogler C."/>
        </authorList>
    </citation>
    <scope>NUCLEOTIDE SEQUENCE [LARGE SCALE GENOMIC DNA]</scope>
    <source>
        <strain evidence="12 13">CA54</strain>
    </source>
</reference>
<dbReference type="AlphaFoldDB" id="A0A5C6BRV1"/>
<evidence type="ECO:0000256" key="1">
    <source>
        <dbReference type="ARBA" id="ARBA00001947"/>
    </source>
</evidence>
<dbReference type="Gene3D" id="3.30.230.20">
    <property type="entry name" value="lpxc deacetylase, domain 1"/>
    <property type="match status" value="1"/>
</dbReference>
<evidence type="ECO:0000313" key="13">
    <source>
        <dbReference type="Proteomes" id="UP000320735"/>
    </source>
</evidence>
<sequence>MEQRSQQTIAREAEVAGVGFLWGADVRLKFLPAEPNYGIQFVRTDLGNSPSVPALVEFTVPQERRTVIENSGTRIEMIEHVMAALAGLQVDNCRVELNAPEPPGCDGSSLFFAEAIAHAGIVAQDQPRKVVRIQSDVVAADDRGTDVRAQAVAHDGLEITYELDYGPDSPIQAHTASYRITPETFLNELAFSRTFVLEAEADALKAQGYGARLTTADLVIFGKDGPIENKLRAADECARHKLLDCIGDLALIGCDLQGHVIARRSGHRLNAEIVRRLKLAHSTHFFPNPETNGECRAA</sequence>
<dbReference type="GO" id="GO:0016020">
    <property type="term" value="C:membrane"/>
    <property type="evidence" value="ECO:0007669"/>
    <property type="project" value="GOC"/>
</dbReference>
<dbReference type="PANTHER" id="PTHR33694:SF1">
    <property type="entry name" value="UDP-3-O-ACYL-N-ACETYLGLUCOSAMINE DEACETYLASE 1, MITOCHONDRIAL-RELATED"/>
    <property type="match status" value="1"/>
</dbReference>
<dbReference type="InterPro" id="IPR011334">
    <property type="entry name" value="UDP-acyl_GlcNac_deAcase_C"/>
</dbReference>
<protein>
    <recommendedName>
        <fullName evidence="4">UDP-3-O-acyl-N-acetylglucosamine deacetylase</fullName>
        <ecNumber evidence="4">3.5.1.108</ecNumber>
    </recommendedName>
</protein>
<comment type="pathway">
    <text evidence="3">Glycolipid biosynthesis; lipid IV(A) biosynthesis; lipid IV(A) from (3R)-3-hydroxytetradecanoyl-[acyl-carrier-protein] and UDP-N-acetyl-alpha-D-glucosamine: step 2/6.</text>
</comment>
<dbReference type="InterPro" id="IPR020568">
    <property type="entry name" value="Ribosomal_Su5_D2-typ_SF"/>
</dbReference>
<dbReference type="OrthoDB" id="9772788at2"/>
<dbReference type="InterPro" id="IPR015870">
    <property type="entry name" value="UDP-acyl_N-AcGlcN_deAcase_N"/>
</dbReference>
<dbReference type="Proteomes" id="UP000320735">
    <property type="component" value="Unassembled WGS sequence"/>
</dbReference>
<evidence type="ECO:0000256" key="11">
    <source>
        <dbReference type="ARBA" id="ARBA00024535"/>
    </source>
</evidence>
<dbReference type="EMBL" id="SJPP01000001">
    <property type="protein sequence ID" value="TWU14442.1"/>
    <property type="molecule type" value="Genomic_DNA"/>
</dbReference>
<keyword evidence="7" id="KW-0479">Metal-binding</keyword>
<dbReference type="RefSeq" id="WP_146371750.1">
    <property type="nucleotide sequence ID" value="NZ_SJPP01000001.1"/>
</dbReference>
<keyword evidence="5" id="KW-0444">Lipid biosynthesis</keyword>
<accession>A0A5C6BRV1</accession>
<keyword evidence="6" id="KW-0441">Lipid A biosynthesis</keyword>
<dbReference type="SUPFAM" id="SSF54211">
    <property type="entry name" value="Ribosomal protein S5 domain 2-like"/>
    <property type="match status" value="2"/>
</dbReference>
<dbReference type="Pfam" id="PF03331">
    <property type="entry name" value="LpxC"/>
    <property type="match status" value="1"/>
</dbReference>
<gene>
    <name evidence="12" type="primary">lpxC</name>
    <name evidence="12" type="ORF">CA54_32880</name>
</gene>